<evidence type="ECO:0000313" key="5">
    <source>
        <dbReference type="EMBL" id="MBU9726987.1"/>
    </source>
</evidence>
<name>A0ABS6K905_9FIRM</name>
<dbReference type="PANTHER" id="PTHR38445:SF9">
    <property type="entry name" value="HTH-TYPE TRANSCRIPTIONAL REPRESSOR YTRA"/>
    <property type="match status" value="1"/>
</dbReference>
<dbReference type="Pfam" id="PF00392">
    <property type="entry name" value="GntR"/>
    <property type="match status" value="2"/>
</dbReference>
<feature type="domain" description="HTH gntR-type" evidence="4">
    <location>
        <begin position="5"/>
        <end position="73"/>
    </location>
</feature>
<evidence type="ECO:0000259" key="4">
    <source>
        <dbReference type="PROSITE" id="PS50949"/>
    </source>
</evidence>
<accession>A0ABS6K905</accession>
<dbReference type="InterPro" id="IPR036388">
    <property type="entry name" value="WH-like_DNA-bd_sf"/>
</dbReference>
<dbReference type="InterPro" id="IPR036390">
    <property type="entry name" value="WH_DNA-bd_sf"/>
</dbReference>
<dbReference type="Gene3D" id="1.10.10.10">
    <property type="entry name" value="Winged helix-like DNA-binding domain superfamily/Winged helix DNA-binding domain"/>
    <property type="match status" value="2"/>
</dbReference>
<evidence type="ECO:0000313" key="6">
    <source>
        <dbReference type="Proteomes" id="UP001314681"/>
    </source>
</evidence>
<evidence type="ECO:0000256" key="2">
    <source>
        <dbReference type="ARBA" id="ARBA00023125"/>
    </source>
</evidence>
<protein>
    <submittedName>
        <fullName evidence="5">GntR family transcriptional regulator</fullName>
    </submittedName>
</protein>
<dbReference type="SUPFAM" id="SSF46785">
    <property type="entry name" value="Winged helix' DNA-binding domain"/>
    <property type="match status" value="2"/>
</dbReference>
<keyword evidence="3" id="KW-0804">Transcription</keyword>
<sequence length="486" mass="55750">MSKGRELQQIIYELLKTQIEFGMHRYGDSLPTIKDASTYFLASIDTVRLAYLRLKEEGYITLRTCVGATVKIQYTDEEIRQNFGYYFSCRKESLLVFSQSVGILANFAQWFALKIATRENLDELERLSRQKDISPIYRMSRQLQLLYSPLGNDLLLQLLWQMFLYFQAPLVSISQNLQPINAGTSPFLNMISSVRENDWESLWDAVKLSTEKYSDGLRIFYNKYIPQHSSCKQIDFSWSIYKKTSQVCYSLCMDLLLAFYEGVYPVGSYLPSPKKLAAEKQVSLNTVRRTIALLNKLGATMSVNGVGTKVLPPLNGAENCDFMDPLIQKRLLEFLQSLHILAFSCRDCAQITLDSISGRSRGQWLQKLEKIKQSDIYDNLIYTNYEFISLHAPYPAICAVYAELTRQLLWGFPLRNLHGDREQTNSYYLPYLESLIDFLARADTAGFSACLEELQIAETGYVARYLSRLGMREAAAIVLPYRGDIV</sequence>
<evidence type="ECO:0000256" key="1">
    <source>
        <dbReference type="ARBA" id="ARBA00023015"/>
    </source>
</evidence>
<organism evidence="5 6">
    <name type="scientific">Diplocloster modestus</name>
    <dbReference type="NCBI Taxonomy" id="2850322"/>
    <lineage>
        <taxon>Bacteria</taxon>
        <taxon>Bacillati</taxon>
        <taxon>Bacillota</taxon>
        <taxon>Clostridia</taxon>
        <taxon>Lachnospirales</taxon>
        <taxon>Lachnospiraceae</taxon>
        <taxon>Diplocloster</taxon>
    </lineage>
</organism>
<reference evidence="5 6" key="1">
    <citation type="submission" date="2021-06" db="EMBL/GenBank/DDBJ databases">
        <title>Description of novel taxa of the family Lachnospiraceae.</title>
        <authorList>
            <person name="Chaplin A.V."/>
            <person name="Sokolova S.R."/>
            <person name="Pikina A.P."/>
            <person name="Korzhanova M."/>
            <person name="Belova V."/>
            <person name="Korostin D."/>
            <person name="Efimov B.A."/>
        </authorList>
    </citation>
    <scope>NUCLEOTIDE SEQUENCE [LARGE SCALE GENOMIC DNA]</scope>
    <source>
        <strain evidence="5 6">ASD4241</strain>
    </source>
</reference>
<dbReference type="EMBL" id="JAHQCX010000008">
    <property type="protein sequence ID" value="MBU9726987.1"/>
    <property type="molecule type" value="Genomic_DNA"/>
</dbReference>
<dbReference type="PROSITE" id="PS50949">
    <property type="entry name" value="HTH_GNTR"/>
    <property type="match status" value="2"/>
</dbReference>
<evidence type="ECO:0000256" key="3">
    <source>
        <dbReference type="ARBA" id="ARBA00023163"/>
    </source>
</evidence>
<gene>
    <name evidence="5" type="ORF">KTH90_13270</name>
</gene>
<dbReference type="InterPro" id="IPR000524">
    <property type="entry name" value="Tscrpt_reg_HTH_GntR"/>
</dbReference>
<keyword evidence="6" id="KW-1185">Reference proteome</keyword>
<dbReference type="Proteomes" id="UP001314681">
    <property type="component" value="Unassembled WGS sequence"/>
</dbReference>
<proteinExistence type="predicted"/>
<dbReference type="RefSeq" id="WP_238726923.1">
    <property type="nucleotide sequence ID" value="NZ_JAHQCX010000008.1"/>
</dbReference>
<dbReference type="SMART" id="SM00345">
    <property type="entry name" value="HTH_GNTR"/>
    <property type="match status" value="2"/>
</dbReference>
<dbReference type="PANTHER" id="PTHR38445">
    <property type="entry name" value="HTH-TYPE TRANSCRIPTIONAL REPRESSOR YTRA"/>
    <property type="match status" value="1"/>
</dbReference>
<keyword evidence="2" id="KW-0238">DNA-binding</keyword>
<feature type="domain" description="HTH gntR-type" evidence="4">
    <location>
        <begin position="245"/>
        <end position="313"/>
    </location>
</feature>
<comment type="caution">
    <text evidence="5">The sequence shown here is derived from an EMBL/GenBank/DDBJ whole genome shotgun (WGS) entry which is preliminary data.</text>
</comment>
<keyword evidence="1" id="KW-0805">Transcription regulation</keyword>